<dbReference type="Gene3D" id="2.40.128.110">
    <property type="entry name" value="Lipid/polyisoprenoid-binding, YceI-like"/>
    <property type="match status" value="1"/>
</dbReference>
<evidence type="ECO:0000259" key="2">
    <source>
        <dbReference type="SMART" id="SM00867"/>
    </source>
</evidence>
<sequence length="217" mass="23867">MRKNTKFLFVALAGLMMSSCAGETETTDTAKAEVEKTETCSYAYDAANSELSFTAYKFLGKTGVSGTFTEINVKGGEENEDPHALIEALSFEIPISSIHTKDESRDGKINEFFFGKINTEVISGEVIDLDDATGKATLAITMNEITKEVEGEYLLADTEFSFDTEINVLDWEAEAGIEALNEECKELHTDFANGDTESKLWPDVSLSFSTKLEKVCE</sequence>
<dbReference type="OrthoDB" id="5292899at2"/>
<evidence type="ECO:0000256" key="1">
    <source>
        <dbReference type="SAM" id="SignalP"/>
    </source>
</evidence>
<dbReference type="PROSITE" id="PS51257">
    <property type="entry name" value="PROKAR_LIPOPROTEIN"/>
    <property type="match status" value="1"/>
</dbReference>
<dbReference type="Proteomes" id="UP000236654">
    <property type="component" value="Unassembled WGS sequence"/>
</dbReference>
<dbReference type="SUPFAM" id="SSF101874">
    <property type="entry name" value="YceI-like"/>
    <property type="match status" value="1"/>
</dbReference>
<comment type="caution">
    <text evidence="3">The sequence shown here is derived from an EMBL/GenBank/DDBJ whole genome shotgun (WGS) entry which is preliminary data.</text>
</comment>
<dbReference type="RefSeq" id="WP_101333865.1">
    <property type="nucleotide sequence ID" value="NZ_PJNI01000003.1"/>
</dbReference>
<reference evidence="3 4" key="1">
    <citation type="submission" date="2017-12" db="EMBL/GenBank/DDBJ databases">
        <title>The draft genome sequence of Brumimicrobium saltpan LHR20.</title>
        <authorList>
            <person name="Do Z.-J."/>
            <person name="Luo H.-R."/>
        </authorList>
    </citation>
    <scope>NUCLEOTIDE SEQUENCE [LARGE SCALE GENOMIC DNA]</scope>
    <source>
        <strain evidence="3 4">LHR20</strain>
    </source>
</reference>
<gene>
    <name evidence="3" type="ORF">CW751_04830</name>
</gene>
<feature type="domain" description="Lipid/polyisoprenoid-binding YceI-like" evidence="2">
    <location>
        <begin position="41"/>
        <end position="192"/>
    </location>
</feature>
<proteinExistence type="predicted"/>
<accession>A0A2I0R477</accession>
<evidence type="ECO:0000313" key="4">
    <source>
        <dbReference type="Proteomes" id="UP000236654"/>
    </source>
</evidence>
<organism evidence="3 4">
    <name type="scientific">Brumimicrobium salinarum</name>
    <dbReference type="NCBI Taxonomy" id="2058658"/>
    <lineage>
        <taxon>Bacteria</taxon>
        <taxon>Pseudomonadati</taxon>
        <taxon>Bacteroidota</taxon>
        <taxon>Flavobacteriia</taxon>
        <taxon>Flavobacteriales</taxon>
        <taxon>Crocinitomicaceae</taxon>
        <taxon>Brumimicrobium</taxon>
    </lineage>
</organism>
<feature type="signal peptide" evidence="1">
    <location>
        <begin position="1"/>
        <end position="21"/>
    </location>
</feature>
<name>A0A2I0R477_9FLAO</name>
<protein>
    <recommendedName>
        <fullName evidence="2">Lipid/polyisoprenoid-binding YceI-like domain-containing protein</fullName>
    </recommendedName>
</protein>
<dbReference type="InterPro" id="IPR007372">
    <property type="entry name" value="Lipid/polyisoprenoid-bd_YceI"/>
</dbReference>
<feature type="chain" id="PRO_5014162566" description="Lipid/polyisoprenoid-binding YceI-like domain-containing protein" evidence="1">
    <location>
        <begin position="22"/>
        <end position="217"/>
    </location>
</feature>
<dbReference type="Pfam" id="PF04264">
    <property type="entry name" value="YceI"/>
    <property type="match status" value="1"/>
</dbReference>
<dbReference type="AlphaFoldDB" id="A0A2I0R477"/>
<dbReference type="EMBL" id="PJNI01000003">
    <property type="protein sequence ID" value="PKR81384.1"/>
    <property type="molecule type" value="Genomic_DNA"/>
</dbReference>
<keyword evidence="4" id="KW-1185">Reference proteome</keyword>
<dbReference type="SMART" id="SM00867">
    <property type="entry name" value="YceI"/>
    <property type="match status" value="1"/>
</dbReference>
<dbReference type="InterPro" id="IPR036761">
    <property type="entry name" value="TTHA0802/YceI-like_sf"/>
</dbReference>
<keyword evidence="1" id="KW-0732">Signal</keyword>
<evidence type="ECO:0000313" key="3">
    <source>
        <dbReference type="EMBL" id="PKR81384.1"/>
    </source>
</evidence>